<sequence length="412" mass="47416">MIEVIYKEDKCKAQGNEQFFHIPKNIRQIGLISEEHKIYIEDYAYTFLGRIAAEQPMKGRLAVLLGQSNWAEGTSYIFIRCALQVQEMDISPEHLNFSDEVWGKVNEQMEEYFPGQEVVGWFFSAPQISMEVTDVIYRTHMNSFGGNDKVLFLMEPQEKEEAFFRYENGHMAKQLGYYVYYEKNPMMQEYMIAMNQEQESDSREKVTDDAVLTFRSKVRRKQEKRASEEQKKMSAVMYAASACLALAVLAVGVNFVNRYDKMQQISGQAKQVSVQPETKTATPKPEENAKITEKLMEENNTEKETLTILEKDKEKTTGETPTPTVAEKEDKQKSETVQDQDMEEKPNEADDAKKDEKTSGEVHESYTIRPGDTLFKISIQRYGDMSEISEICRLNGISEDDIIYPGQTILLP</sequence>
<dbReference type="EMBL" id="ACBZ01000189">
    <property type="protein sequence ID" value="EEG47528.1"/>
    <property type="molecule type" value="Genomic_DNA"/>
</dbReference>
<evidence type="ECO:0000313" key="5">
    <source>
        <dbReference type="Proteomes" id="UP000003100"/>
    </source>
</evidence>
<dbReference type="PROSITE" id="PS51782">
    <property type="entry name" value="LYSM"/>
    <property type="match status" value="1"/>
</dbReference>
<reference evidence="4 5" key="1">
    <citation type="submission" date="2009-01" db="EMBL/GenBank/DDBJ databases">
        <authorList>
            <person name="Fulton L."/>
            <person name="Clifton S."/>
            <person name="Fulton B."/>
            <person name="Xu J."/>
            <person name="Minx P."/>
            <person name="Pepin K.H."/>
            <person name="Johnson M."/>
            <person name="Bhonagiri V."/>
            <person name="Nash W.E."/>
            <person name="Mardis E.R."/>
            <person name="Wilson R.K."/>
        </authorList>
    </citation>
    <scope>NUCLEOTIDE SEQUENCE [LARGE SCALE GENOMIC DNA]</scope>
    <source>
        <strain evidence="5">DSM 10507 / JCM 14656 / S5a33</strain>
    </source>
</reference>
<reference evidence="4 5" key="2">
    <citation type="submission" date="2009-02" db="EMBL/GenBank/DDBJ databases">
        <title>Draft genome sequence of Blautia hydrogenotrophica DSM 10507 (Ruminococcus hydrogenotrophicus DSM 10507).</title>
        <authorList>
            <person name="Sudarsanam P."/>
            <person name="Ley R."/>
            <person name="Guruge J."/>
            <person name="Turnbaugh P.J."/>
            <person name="Mahowald M."/>
            <person name="Liep D."/>
            <person name="Gordon J."/>
        </authorList>
    </citation>
    <scope>NUCLEOTIDE SEQUENCE [LARGE SCALE GENOMIC DNA]</scope>
    <source>
        <strain evidence="5">DSM 10507 / JCM 14656 / S5a33</strain>
    </source>
</reference>
<dbReference type="AlphaFoldDB" id="C0CRR1"/>
<dbReference type="InterPro" id="IPR018392">
    <property type="entry name" value="LysM"/>
</dbReference>
<dbReference type="InterPro" id="IPR036779">
    <property type="entry name" value="LysM_dom_sf"/>
</dbReference>
<keyword evidence="2" id="KW-1133">Transmembrane helix</keyword>
<dbReference type="Proteomes" id="UP000003100">
    <property type="component" value="Unassembled WGS sequence"/>
</dbReference>
<dbReference type="HOGENOM" id="CLU_033411_0_0_9"/>
<dbReference type="Gene3D" id="3.10.350.10">
    <property type="entry name" value="LysM domain"/>
    <property type="match status" value="1"/>
</dbReference>
<feature type="compositionally biased region" description="Polar residues" evidence="1">
    <location>
        <begin position="266"/>
        <end position="281"/>
    </location>
</feature>
<feature type="region of interest" description="Disordered" evidence="1">
    <location>
        <begin position="266"/>
        <end position="364"/>
    </location>
</feature>
<dbReference type="Gene3D" id="3.40.140.10">
    <property type="entry name" value="Cytidine Deaminase, domain 2"/>
    <property type="match status" value="1"/>
</dbReference>
<proteinExistence type="predicted"/>
<accession>C0CRR1</accession>
<feature type="compositionally biased region" description="Basic and acidic residues" evidence="1">
    <location>
        <begin position="284"/>
        <end position="317"/>
    </location>
</feature>
<dbReference type="CDD" id="cd00118">
    <property type="entry name" value="LysM"/>
    <property type="match status" value="1"/>
</dbReference>
<dbReference type="PATRIC" id="fig|476272.21.peg.255"/>
<organism evidence="4 5">
    <name type="scientific">Blautia hydrogenotrophica (strain DSM 10507 / JCM 14656 / S5a33)</name>
    <name type="common">Ruminococcus hydrogenotrophicus</name>
    <dbReference type="NCBI Taxonomy" id="476272"/>
    <lineage>
        <taxon>Bacteria</taxon>
        <taxon>Bacillati</taxon>
        <taxon>Bacillota</taxon>
        <taxon>Clostridia</taxon>
        <taxon>Lachnospirales</taxon>
        <taxon>Lachnospiraceae</taxon>
        <taxon>Blautia</taxon>
    </lineage>
</organism>
<dbReference type="Pfam" id="PF01476">
    <property type="entry name" value="LysM"/>
    <property type="match status" value="1"/>
</dbReference>
<feature type="transmembrane region" description="Helical" evidence="2">
    <location>
        <begin position="235"/>
        <end position="256"/>
    </location>
</feature>
<dbReference type="eggNOG" id="COG1388">
    <property type="taxonomic scope" value="Bacteria"/>
</dbReference>
<name>C0CRR1_BLAHS</name>
<evidence type="ECO:0000313" key="4">
    <source>
        <dbReference type="EMBL" id="EEG47528.1"/>
    </source>
</evidence>
<comment type="caution">
    <text evidence="4">The sequence shown here is derived from an EMBL/GenBank/DDBJ whole genome shotgun (WGS) entry which is preliminary data.</text>
</comment>
<dbReference type="RefSeq" id="WP_005952054.1">
    <property type="nucleotide sequence ID" value="NZ_CP136423.1"/>
</dbReference>
<keyword evidence="2" id="KW-0472">Membrane</keyword>
<dbReference type="GeneID" id="86823077"/>
<dbReference type="SUPFAM" id="SSF54106">
    <property type="entry name" value="LysM domain"/>
    <property type="match status" value="1"/>
</dbReference>
<dbReference type="PANTHER" id="PTHR34700">
    <property type="entry name" value="POTASSIUM BINDING PROTEIN KBP"/>
    <property type="match status" value="1"/>
</dbReference>
<feature type="domain" description="LysM" evidence="3">
    <location>
        <begin position="364"/>
        <end position="411"/>
    </location>
</feature>
<dbReference type="PANTHER" id="PTHR34700:SF4">
    <property type="entry name" value="PHAGE-LIKE ELEMENT PBSX PROTEIN XKDP"/>
    <property type="match status" value="1"/>
</dbReference>
<keyword evidence="2" id="KW-0812">Transmembrane</keyword>
<gene>
    <name evidence="4" type="ORF">RUMHYD_03575</name>
</gene>
<feature type="compositionally biased region" description="Basic and acidic residues" evidence="1">
    <location>
        <begin position="343"/>
        <end position="364"/>
    </location>
</feature>
<feature type="compositionally biased region" description="Basic and acidic residues" evidence="1">
    <location>
        <begin position="326"/>
        <end position="336"/>
    </location>
</feature>
<dbReference type="SMART" id="SM00257">
    <property type="entry name" value="LysM"/>
    <property type="match status" value="1"/>
</dbReference>
<protein>
    <recommendedName>
        <fullName evidence="3">LysM domain-containing protein</fullName>
    </recommendedName>
</protein>
<evidence type="ECO:0000259" key="3">
    <source>
        <dbReference type="PROSITE" id="PS51782"/>
    </source>
</evidence>
<evidence type="ECO:0000256" key="1">
    <source>
        <dbReference type="SAM" id="MobiDB-lite"/>
    </source>
</evidence>
<dbReference type="InterPro" id="IPR052196">
    <property type="entry name" value="Bact_Kbp"/>
</dbReference>
<keyword evidence="5" id="KW-1185">Reference proteome</keyword>
<evidence type="ECO:0000256" key="2">
    <source>
        <dbReference type="SAM" id="Phobius"/>
    </source>
</evidence>